<name>A0A502HYF6_9PSED</name>
<accession>A0A502HYF6</accession>
<evidence type="ECO:0000256" key="8">
    <source>
        <dbReference type="SAM" id="Phobius"/>
    </source>
</evidence>
<dbReference type="EMBL" id="RCZE01000004">
    <property type="protein sequence ID" value="TPG78814.1"/>
    <property type="molecule type" value="Genomic_DNA"/>
</dbReference>
<dbReference type="PANTHER" id="PTHR33908:SF11">
    <property type="entry name" value="MEMBRANE PROTEIN"/>
    <property type="match status" value="1"/>
</dbReference>
<evidence type="ECO:0000256" key="2">
    <source>
        <dbReference type="ARBA" id="ARBA00022475"/>
    </source>
</evidence>
<feature type="transmembrane region" description="Helical" evidence="8">
    <location>
        <begin position="131"/>
        <end position="147"/>
    </location>
</feature>
<feature type="transmembrane region" description="Helical" evidence="8">
    <location>
        <begin position="153"/>
        <end position="171"/>
    </location>
</feature>
<keyword evidence="4" id="KW-0808">Transferase</keyword>
<feature type="transmembrane region" description="Helical" evidence="8">
    <location>
        <begin position="231"/>
        <end position="249"/>
    </location>
</feature>
<dbReference type="Proteomes" id="UP000317933">
    <property type="component" value="Unassembled WGS sequence"/>
</dbReference>
<dbReference type="PANTHER" id="PTHR33908">
    <property type="entry name" value="MANNOSYLTRANSFERASE YKCB-RELATED"/>
    <property type="match status" value="1"/>
</dbReference>
<evidence type="ECO:0000313" key="9">
    <source>
        <dbReference type="EMBL" id="TPG78814.1"/>
    </source>
</evidence>
<feature type="transmembrane region" description="Helical" evidence="8">
    <location>
        <begin position="376"/>
        <end position="393"/>
    </location>
</feature>
<dbReference type="GO" id="GO:0005886">
    <property type="term" value="C:plasma membrane"/>
    <property type="evidence" value="ECO:0007669"/>
    <property type="project" value="UniProtKB-SubCell"/>
</dbReference>
<evidence type="ECO:0000256" key="7">
    <source>
        <dbReference type="ARBA" id="ARBA00023136"/>
    </source>
</evidence>
<feature type="transmembrane region" description="Helical" evidence="8">
    <location>
        <begin position="348"/>
        <end position="369"/>
    </location>
</feature>
<evidence type="ECO:0008006" key="11">
    <source>
        <dbReference type="Google" id="ProtNLM"/>
    </source>
</evidence>
<reference evidence="9 10" key="1">
    <citation type="journal article" date="2019" name="Environ. Microbiol.">
        <title>Species interactions and distinct microbial communities in high Arctic permafrost affected cryosols are associated with the CH4 and CO2 gas fluxes.</title>
        <authorList>
            <person name="Altshuler I."/>
            <person name="Hamel J."/>
            <person name="Turney S."/>
            <person name="Magnuson E."/>
            <person name="Levesque R."/>
            <person name="Greer C."/>
            <person name="Whyte L.G."/>
        </authorList>
    </citation>
    <scope>NUCLEOTIDE SEQUENCE [LARGE SCALE GENOMIC DNA]</scope>
    <source>
        <strain evidence="9 10">E3</strain>
    </source>
</reference>
<dbReference type="GO" id="GO:0016763">
    <property type="term" value="F:pentosyltransferase activity"/>
    <property type="evidence" value="ECO:0007669"/>
    <property type="project" value="TreeGrafter"/>
</dbReference>
<dbReference type="InterPro" id="IPR050297">
    <property type="entry name" value="LipidA_mod_glycosyltrf_83"/>
</dbReference>
<evidence type="ECO:0000256" key="6">
    <source>
        <dbReference type="ARBA" id="ARBA00022989"/>
    </source>
</evidence>
<keyword evidence="3" id="KW-0328">Glycosyltransferase</keyword>
<evidence type="ECO:0000256" key="5">
    <source>
        <dbReference type="ARBA" id="ARBA00022692"/>
    </source>
</evidence>
<dbReference type="GO" id="GO:0009103">
    <property type="term" value="P:lipopolysaccharide biosynthetic process"/>
    <property type="evidence" value="ECO:0007669"/>
    <property type="project" value="UniProtKB-ARBA"/>
</dbReference>
<keyword evidence="6 8" id="KW-1133">Transmembrane helix</keyword>
<organism evidence="9 10">
    <name type="scientific">Pseudomonas arsenicoxydans</name>
    <dbReference type="NCBI Taxonomy" id="702115"/>
    <lineage>
        <taxon>Bacteria</taxon>
        <taxon>Pseudomonadati</taxon>
        <taxon>Pseudomonadota</taxon>
        <taxon>Gammaproteobacteria</taxon>
        <taxon>Pseudomonadales</taxon>
        <taxon>Pseudomonadaceae</taxon>
        <taxon>Pseudomonas</taxon>
    </lineage>
</organism>
<dbReference type="AlphaFoldDB" id="A0A502HYF6"/>
<feature type="transmembrane region" description="Helical" evidence="8">
    <location>
        <begin position="298"/>
        <end position="316"/>
    </location>
</feature>
<comment type="subcellular location">
    <subcellularLocation>
        <location evidence="1">Cell membrane</location>
        <topology evidence="1">Multi-pass membrane protein</topology>
    </subcellularLocation>
</comment>
<gene>
    <name evidence="9" type="ORF">EAH78_09070</name>
</gene>
<proteinExistence type="predicted"/>
<protein>
    <recommendedName>
        <fullName evidence="11">Glycosyltransferase RgtA/B/C/D-like domain-containing protein</fullName>
    </recommendedName>
</protein>
<evidence type="ECO:0000256" key="1">
    <source>
        <dbReference type="ARBA" id="ARBA00004651"/>
    </source>
</evidence>
<evidence type="ECO:0000256" key="3">
    <source>
        <dbReference type="ARBA" id="ARBA00022676"/>
    </source>
</evidence>
<comment type="caution">
    <text evidence="9">The sequence shown here is derived from an EMBL/GenBank/DDBJ whole genome shotgun (WGS) entry which is preliminary data.</text>
</comment>
<keyword evidence="2" id="KW-1003">Cell membrane</keyword>
<dbReference type="RefSeq" id="WP_140667254.1">
    <property type="nucleotide sequence ID" value="NZ_RCZE01000004.1"/>
</dbReference>
<keyword evidence="5 8" id="KW-0812">Transmembrane</keyword>
<evidence type="ECO:0000256" key="4">
    <source>
        <dbReference type="ARBA" id="ARBA00022679"/>
    </source>
</evidence>
<sequence>MKLFKLADNELLIERSIKCIAVLTVLYATYLAFRFSGQPLLELFGFRQTQTALTSFWFIKEGVKFAYETPVSGAPWSIPFEFPFYQALVALISKVTSVDLDKVGRIVSFGFLVLCLLPARSICHSLKLAPRTFYIFAGLLFSSPLYLFWGRTFMIETVAVFFAVAAIKYFLDFLATGRHRDAIYFTTLISLSILQKATTGLPVLAVMALVFLVHEIQRNGDLFKVISARNITLGILLFALPIVFGVAWTHYTDVLKNQNEFGSALTSSALSTWNWGTLPQRFSKLLYGEVIWSRIVKGNLSGVFGIAIICCALLMARDTRTRLVVLTSCVLALLPLFIFTNLHLIHPYYQSASVIFIIFALAVALSQGLAQPQSRLWILGLFVALLANNYSTFAQGYGEKLRQKIDLSNSRDLLVADALKHNMKDGEAFTLYGNDWSSSIAYYAKHKSFTIANFFKDLDKTIESPETFLGGAPLGAVVACPPVEKPSLGQLVNQQHKDGQWKVAEVSGCYVSLPQTNVGLDLPKVTAQCIGSLDFANPTTQKLVGAIEAKGWTVVDVARNQLPSQVYIILTDAHQNVRYYNATQYARPDVNDFFKKSDLGNAGFGRVIDTRDLKGSYAVGVARVVGKELQLCQFHKDIQVDPQ</sequence>
<evidence type="ECO:0000313" key="10">
    <source>
        <dbReference type="Proteomes" id="UP000317933"/>
    </source>
</evidence>
<feature type="transmembrane region" description="Helical" evidence="8">
    <location>
        <begin position="183"/>
        <end position="211"/>
    </location>
</feature>
<feature type="transmembrane region" description="Helical" evidence="8">
    <location>
        <begin position="103"/>
        <end position="119"/>
    </location>
</feature>
<keyword evidence="7 8" id="KW-0472">Membrane</keyword>
<feature type="transmembrane region" description="Helical" evidence="8">
    <location>
        <begin position="323"/>
        <end position="342"/>
    </location>
</feature>